<dbReference type="Pfam" id="PF00270">
    <property type="entry name" value="DEAD"/>
    <property type="match status" value="1"/>
</dbReference>
<dbReference type="InterPro" id="IPR018973">
    <property type="entry name" value="MZB"/>
</dbReference>
<dbReference type="PANTHER" id="PTHR47957:SF3">
    <property type="entry name" value="ATP-DEPENDENT HELICASE HRQ1"/>
    <property type="match status" value="1"/>
</dbReference>
<evidence type="ECO:0000256" key="1">
    <source>
        <dbReference type="ARBA" id="ARBA00022741"/>
    </source>
</evidence>
<dbReference type="PROSITE" id="PS51192">
    <property type="entry name" value="HELICASE_ATP_BIND_1"/>
    <property type="match status" value="1"/>
</dbReference>
<keyword evidence="2" id="KW-0067">ATP-binding</keyword>
<proteinExistence type="predicted"/>
<evidence type="ECO:0000313" key="6">
    <source>
        <dbReference type="EMBL" id="MFD2649263.1"/>
    </source>
</evidence>
<dbReference type="SUPFAM" id="SSF52540">
    <property type="entry name" value="P-loop containing nucleoside triphosphate hydrolases"/>
    <property type="match status" value="2"/>
</dbReference>
<dbReference type="InterPro" id="IPR001650">
    <property type="entry name" value="Helicase_C-like"/>
</dbReference>
<evidence type="ECO:0000256" key="2">
    <source>
        <dbReference type="ARBA" id="ARBA00022840"/>
    </source>
</evidence>
<gene>
    <name evidence="6" type="ORF">ACFSX5_15860</name>
</gene>
<dbReference type="PANTHER" id="PTHR47957">
    <property type="entry name" value="ATP-DEPENDENT HELICASE HRQ1"/>
    <property type="match status" value="1"/>
</dbReference>
<keyword evidence="6" id="KW-0347">Helicase</keyword>
<name>A0ABW5QNN9_9HYPH</name>
<feature type="region of interest" description="Disordered" evidence="3">
    <location>
        <begin position="489"/>
        <end position="524"/>
    </location>
</feature>
<dbReference type="InterPro" id="IPR027417">
    <property type="entry name" value="P-loop_NTPase"/>
</dbReference>
<dbReference type="Pfam" id="PF00271">
    <property type="entry name" value="Helicase_C"/>
    <property type="match status" value="1"/>
</dbReference>
<evidence type="ECO:0000259" key="5">
    <source>
        <dbReference type="PROSITE" id="PS51194"/>
    </source>
</evidence>
<dbReference type="SMART" id="SM00490">
    <property type="entry name" value="HELICc"/>
    <property type="match status" value="1"/>
</dbReference>
<dbReference type="InterPro" id="IPR011545">
    <property type="entry name" value="DEAD/DEAH_box_helicase_dom"/>
</dbReference>
<dbReference type="PROSITE" id="PS51194">
    <property type="entry name" value="HELICASE_CTER"/>
    <property type="match status" value="1"/>
</dbReference>
<reference evidence="7" key="1">
    <citation type="journal article" date="2019" name="Int. J. Syst. Evol. Microbiol.">
        <title>The Global Catalogue of Microorganisms (GCM) 10K type strain sequencing project: providing services to taxonomists for standard genome sequencing and annotation.</title>
        <authorList>
            <consortium name="The Broad Institute Genomics Platform"/>
            <consortium name="The Broad Institute Genome Sequencing Center for Infectious Disease"/>
            <person name="Wu L."/>
            <person name="Ma J."/>
        </authorList>
    </citation>
    <scope>NUCLEOTIDE SEQUENCE [LARGE SCALE GENOMIC DNA]</scope>
    <source>
        <strain evidence="7">CCM 7427</strain>
    </source>
</reference>
<dbReference type="Proteomes" id="UP001597521">
    <property type="component" value="Unassembled WGS sequence"/>
</dbReference>
<dbReference type="Pfam" id="PF09369">
    <property type="entry name" value="MZB"/>
    <property type="match status" value="1"/>
</dbReference>
<evidence type="ECO:0000256" key="3">
    <source>
        <dbReference type="SAM" id="MobiDB-lite"/>
    </source>
</evidence>
<accession>A0ABW5QNN9</accession>
<comment type="caution">
    <text evidence="6">The sequence shown here is derived from an EMBL/GenBank/DDBJ whole genome shotgun (WGS) entry which is preliminary data.</text>
</comment>
<dbReference type="InterPro" id="IPR014001">
    <property type="entry name" value="Helicase_ATP-bd"/>
</dbReference>
<keyword evidence="7" id="KW-1185">Reference proteome</keyword>
<sequence>MKPFAVVDDIRRRSAEAAIAQSGLNHEGLIREIRRLLVEGEPSVEAIVQEPVLEGAYPFQAAPVTFGELAGRLLSPELVDVLDGRTDVRKRDYTFPRAIHPYKHQLASWETLLAEKPTSLVVTSGTGSGKTECFLVPILETLARRAGRGAIEGVEAIMLYPLNALIESQKDRLSEWTAPFNGKIRYCLYNGNLPEDDRDAKGRAEPWEVHDRKTLRSSPPPLLVTNVTMLEYLLVRPADQPILAKSQGKLKWVILDEAHTLVGAAAAEIALLLRRVLMAFGVKPEDVRFVATSATIGEGEKVKLALQKFLADVAGLRNSQVVVVEGHRRAPELTAARPKPGLKQLASLDDYELFDELAANTSVRGLVQDLFRGPVTAHRFRAVADDLSISPSELVECLSRAAARGPNGTAGDRLAPLRVHSFQRAMPGLWSCINPQCSGSPGDWPFGRVLTEMVEQCPSCRSVVLEIQSCSLCGEAILHGLERGDRLGLRHTLPPDDEFREELDREQGSELDESSGEQEAGDAAAIPRPLLSIDRYFPANSAAGRPMFVEAKSGQIRAQQTADTVQLAYQDPAPGADCPCCGGKARQGSALRPLRFGAPFFLSNATPILLEAVAPESKTDEPLPSQGRRLLSFTDSRQGTARLSAKLQSEAERNFIRSFVYHSVQSERDTGTQPTNEDDVLRRIAALEQALSAGPNDVLEALITEQKEKLKGARGGHEKGIAWDHLRSRLAERLEVTSWIREVWEERDERFADPAKLAEFLLLREFARRPTRANSVETLGLAALRCDPIEQLGETALPEPFRRRSKSIEDWRSYLYAVLTHMVRANSAIHVHDWMQNWIMPKTFPRFYRPAGSDVKGLPRALAWPSAGPFARGRAVLLLKEGLQLNLDDRGDRDDLDDCLRSAWDRLGTPMVWSGSAERAFDFGKFRVAPLVNAFYCPVTQRILDVAPFGLTVYGLGRSQRSPDQAQPIVLPKLPVSVLDAEEQPVARASIQEWLSTDASVSELRGRGIWRDINDRVALFANYARSAEHSAQQDTARLRAYEKDFKAGRINVLNCSTTMEMGVDIGSVSTVMMTNVPPSIANYKQRVGRAGRRGQPVSLAFTFAKDRPLDRAAYRDPAKFLQRSIAAPRVTLTSRPIVQRHANAYLLAAFLRMTGGNLLALEIGSFLGCPSDPEVERPSKDTWPVAGFLDWVRRAGTWDEHGPSLLTLTRGSALANDRTVVDASAEAMEALLHAFQTEWELLRQQATGEDRRQGARTGARLQLHRLCKEFLPSALADRGFLPGHGFPTDVVSFLPHQQPKTTDVGTQGENPYSRRGGPQRQLEIAIRDYAPGCEVVLDGLVHKSAGVTLNWQRPAGEEGVRAVQSLRHHWTCTNCGSAGSAAGDRPERCPACGEPIYQATRYLRPAGFSVDTSEKAHAEVEAVTYVPPEEAHVSTGLARWTPLPLPEAGRMRSSREGHVFHASQGALKNGYAICLQCGKAAAEHAAADVNPPLPGELLGHKTLRPVRGGKSTCAGNTQPFSIQRHLALGYEFTTDVFELQPSQDPGKAAANALAIAMREGLALVLGVEPSDIGFSVRVTSNAFEGKTRSLFLFDKASGGAGFAASAEHHFSEMMQRAWSILNCATPGCETGCPACVLVSDAPDEPDSLDRTAAKAFLQAHLLLNETVPEYDQIGPDTKLSAAPIEDLDRLLTADGTASLTLFTSEIPDPVGLSQLKLGPALENWAFRGRTLRLVLPASVRRGIAPAAVLALRDVAARYKLELFTGQAPGFPNGGLALAIVEGAQSHVLASRDEKAAVLDENWGRSDKHPIVRAPLNITLETTSLPREMLEPPPGAQYREITRDLDGSAHDFGMRAARTIEASLKKAGSWHDSPIVGLTYQDGYVRSPLTAWLLVSTAAALAKRSGGEAAKLLIKTPPLSRRNDLPPRFANHDWEEERTRAAVLQQLGTQLNIDVTLTLAEVPHGRYLTVSFADGKKAQVVLDQGFGAWNFSSRVEHQFRDTPERQVSSLLRWRQPVVRRGVGSTYIVVTQQ</sequence>
<dbReference type="SMART" id="SM00487">
    <property type="entry name" value="DEXDc"/>
    <property type="match status" value="1"/>
</dbReference>
<dbReference type="Gene3D" id="3.40.50.300">
    <property type="entry name" value="P-loop containing nucleotide triphosphate hydrolases"/>
    <property type="match status" value="2"/>
</dbReference>
<feature type="domain" description="Helicase ATP-binding" evidence="4">
    <location>
        <begin position="111"/>
        <end position="314"/>
    </location>
</feature>
<protein>
    <submittedName>
        <fullName evidence="6">DEAD/DEAH box helicase</fullName>
    </submittedName>
</protein>
<dbReference type="EMBL" id="JBHUNP010000001">
    <property type="protein sequence ID" value="MFD2649263.1"/>
    <property type="molecule type" value="Genomic_DNA"/>
</dbReference>
<feature type="region of interest" description="Disordered" evidence="3">
    <location>
        <begin position="1298"/>
        <end position="1318"/>
    </location>
</feature>
<evidence type="ECO:0000259" key="4">
    <source>
        <dbReference type="PROSITE" id="PS51192"/>
    </source>
</evidence>
<dbReference type="GO" id="GO:0004386">
    <property type="term" value="F:helicase activity"/>
    <property type="evidence" value="ECO:0007669"/>
    <property type="project" value="UniProtKB-KW"/>
</dbReference>
<feature type="domain" description="Helicase C-terminal" evidence="5">
    <location>
        <begin position="973"/>
        <end position="1138"/>
    </location>
</feature>
<feature type="compositionally biased region" description="Acidic residues" evidence="3">
    <location>
        <begin position="509"/>
        <end position="520"/>
    </location>
</feature>
<feature type="compositionally biased region" description="Polar residues" evidence="3">
    <location>
        <begin position="1298"/>
        <end position="1310"/>
    </location>
</feature>
<organism evidence="6 7">
    <name type="scientific">Devosia albogilva</name>
    <dbReference type="NCBI Taxonomy" id="429726"/>
    <lineage>
        <taxon>Bacteria</taxon>
        <taxon>Pseudomonadati</taxon>
        <taxon>Pseudomonadota</taxon>
        <taxon>Alphaproteobacteria</taxon>
        <taxon>Hyphomicrobiales</taxon>
        <taxon>Devosiaceae</taxon>
        <taxon>Devosia</taxon>
    </lineage>
</organism>
<keyword evidence="1" id="KW-0547">Nucleotide-binding</keyword>
<keyword evidence="6" id="KW-0378">Hydrolase</keyword>
<evidence type="ECO:0000313" key="7">
    <source>
        <dbReference type="Proteomes" id="UP001597521"/>
    </source>
</evidence>
<dbReference type="RefSeq" id="WP_386834748.1">
    <property type="nucleotide sequence ID" value="NZ_JBHUNP010000001.1"/>
</dbReference>